<dbReference type="InterPro" id="IPR051678">
    <property type="entry name" value="AGP_Transferase"/>
</dbReference>
<dbReference type="AlphaFoldDB" id="A0A4V1C5Z0"/>
<gene>
    <name evidence="1" type="ORF">PoMZ_02994</name>
</gene>
<proteinExistence type="predicted"/>
<dbReference type="Proteomes" id="UP000294847">
    <property type="component" value="Chromosome 3"/>
</dbReference>
<name>A0A4V1C5Z0_PYROR</name>
<accession>A0A4V1C5Z0</accession>
<evidence type="ECO:0000313" key="1">
    <source>
        <dbReference type="EMBL" id="QBZ58055.1"/>
    </source>
</evidence>
<sequence>MSTFLSCSIPGCAKPSVRGVGAVIFATFTFVAPIALCFHTSYFGSGVGIRSVLSTQSPQVLDDATYVSQIVAEIDRLRPRINDETSQTRCTHWERQLSRPHSLPGWFPQLADEGRRVTSCAFGLPESLAGYLISSEYATLKFLETTAVPAPQDFAFGVRDDGTDHGVGLGFLLMEELSGKSWQGDGIDGKLATEDDKTRVLQGLADIMAELAAHPFPKARSLTLQGSYIQVSAVARDRFVVLASEGPFDTSASYYTAFAEQYLALIADGKLYTEYPVDATSTTKGDHLLVDDDFNITRIIDRGMARVVPSNEASSLSLVTADMSSLCNGRASLSDDDVALARVLTERSYFQMAGCMGDDKIRRFFWGLALEPKWSYGMRCHWLVQYVVLRVFGVDQEWTEYLSDERLQGLLARTGSAVP</sequence>
<dbReference type="EMBL" id="CP034206">
    <property type="protein sequence ID" value="QBZ58055.1"/>
    <property type="molecule type" value="Genomic_DNA"/>
</dbReference>
<dbReference type="PANTHER" id="PTHR21310">
    <property type="entry name" value="AMINOGLYCOSIDE PHOSPHOTRANSFERASE-RELATED-RELATED"/>
    <property type="match status" value="1"/>
</dbReference>
<organism evidence="1 2">
    <name type="scientific">Pyricularia oryzae</name>
    <name type="common">Rice blast fungus</name>
    <name type="synonym">Magnaporthe oryzae</name>
    <dbReference type="NCBI Taxonomy" id="318829"/>
    <lineage>
        <taxon>Eukaryota</taxon>
        <taxon>Fungi</taxon>
        <taxon>Dikarya</taxon>
        <taxon>Ascomycota</taxon>
        <taxon>Pezizomycotina</taxon>
        <taxon>Sordariomycetes</taxon>
        <taxon>Sordariomycetidae</taxon>
        <taxon>Magnaporthales</taxon>
        <taxon>Pyriculariaceae</taxon>
        <taxon>Pyricularia</taxon>
    </lineage>
</organism>
<protein>
    <submittedName>
        <fullName evidence="1">Uncharacterized protein</fullName>
    </submittedName>
</protein>
<dbReference type="PANTHER" id="PTHR21310:SF15">
    <property type="entry name" value="AMINOGLYCOSIDE PHOSPHOTRANSFERASE DOMAIN-CONTAINING PROTEIN"/>
    <property type="match status" value="1"/>
</dbReference>
<evidence type="ECO:0000313" key="2">
    <source>
        <dbReference type="Proteomes" id="UP000294847"/>
    </source>
</evidence>
<reference evidence="1 2" key="1">
    <citation type="journal article" date="2019" name="Mol. Biol. Evol.">
        <title>Blast fungal genomes show frequent chromosomal changes, gene gains and losses, and effector gene turnover.</title>
        <authorList>
            <person name="Gomez Luciano L.B."/>
            <person name="Jason Tsai I."/>
            <person name="Chuma I."/>
            <person name="Tosa Y."/>
            <person name="Chen Y.H."/>
            <person name="Li J.Y."/>
            <person name="Li M.Y."/>
            <person name="Jade Lu M.Y."/>
            <person name="Nakayashiki H."/>
            <person name="Li W.H."/>
        </authorList>
    </citation>
    <scope>NUCLEOTIDE SEQUENCE [LARGE SCALE GENOMIC DNA]</scope>
    <source>
        <strain evidence="1">MZ5-1-6</strain>
    </source>
</reference>